<dbReference type="AlphaFoldDB" id="A0A368S4F0"/>
<dbReference type="PANTHER" id="PTHR22593">
    <property type="entry name" value="TRANSMEMBRANE PROTEIN 18"/>
    <property type="match status" value="1"/>
</dbReference>
<dbReference type="PANTHER" id="PTHR22593:SF8">
    <property type="entry name" value="FHA DOMAIN-CONTAINING PROTEIN PS1"/>
    <property type="match status" value="1"/>
</dbReference>
<accession>A0A368S4F0</accession>
<dbReference type="InterPro" id="IPR008984">
    <property type="entry name" value="SMAD_FHA_dom_sf"/>
</dbReference>
<dbReference type="InterPro" id="IPR000253">
    <property type="entry name" value="FHA_dom"/>
</dbReference>
<dbReference type="InterPro" id="IPR002716">
    <property type="entry name" value="PIN_dom"/>
</dbReference>
<reference evidence="3" key="2">
    <citation type="submission" date="2015-07" db="EMBL/GenBank/DDBJ databases">
        <authorList>
            <person name="Noorani M."/>
        </authorList>
    </citation>
    <scope>NUCLEOTIDE SEQUENCE</scope>
    <source>
        <strain evidence="3">Yugu1</strain>
    </source>
</reference>
<dbReference type="Gene3D" id="3.40.50.1010">
    <property type="entry name" value="5'-nuclease"/>
    <property type="match status" value="1"/>
</dbReference>
<organism evidence="3">
    <name type="scientific">Setaria italica</name>
    <name type="common">Foxtail millet</name>
    <name type="synonym">Panicum italicum</name>
    <dbReference type="NCBI Taxonomy" id="4555"/>
    <lineage>
        <taxon>Eukaryota</taxon>
        <taxon>Viridiplantae</taxon>
        <taxon>Streptophyta</taxon>
        <taxon>Embryophyta</taxon>
        <taxon>Tracheophyta</taxon>
        <taxon>Spermatophyta</taxon>
        <taxon>Magnoliopsida</taxon>
        <taxon>Liliopsida</taxon>
        <taxon>Poales</taxon>
        <taxon>Poaceae</taxon>
        <taxon>PACMAD clade</taxon>
        <taxon>Panicoideae</taxon>
        <taxon>Panicodae</taxon>
        <taxon>Paniceae</taxon>
        <taxon>Cenchrinae</taxon>
        <taxon>Setaria</taxon>
    </lineage>
</organism>
<feature type="compositionally biased region" description="Basic and acidic residues" evidence="1">
    <location>
        <begin position="175"/>
        <end position="195"/>
    </location>
</feature>
<dbReference type="SMART" id="SM00240">
    <property type="entry name" value="FHA"/>
    <property type="match status" value="1"/>
</dbReference>
<dbReference type="Pfam" id="PF13638">
    <property type="entry name" value="PIN_4"/>
    <property type="match status" value="1"/>
</dbReference>
<reference evidence="3" key="1">
    <citation type="journal article" date="2012" name="Nat. Biotechnol.">
        <title>Reference genome sequence of the model plant Setaria.</title>
        <authorList>
            <person name="Bennetzen J.L."/>
            <person name="Schmutz J."/>
            <person name="Wang H."/>
            <person name="Percifield R."/>
            <person name="Hawkins J."/>
            <person name="Pontaroli A.C."/>
            <person name="Estep M."/>
            <person name="Feng L."/>
            <person name="Vaughn J.N."/>
            <person name="Grimwood J."/>
            <person name="Jenkins J."/>
            <person name="Barry K."/>
            <person name="Lindquist E."/>
            <person name="Hellsten U."/>
            <person name="Deshpande S."/>
            <person name="Wang X."/>
            <person name="Wu X."/>
            <person name="Mitros T."/>
            <person name="Triplett J."/>
            <person name="Yang X."/>
            <person name="Ye C.Y."/>
            <person name="Mauro-Herrera M."/>
            <person name="Wang L."/>
            <person name="Li P."/>
            <person name="Sharma M."/>
            <person name="Sharma R."/>
            <person name="Ronald P.C."/>
            <person name="Panaud O."/>
            <person name="Kellogg E.A."/>
            <person name="Brutnell T.P."/>
            <person name="Doust A.N."/>
            <person name="Tuskan G.A."/>
            <person name="Rokhsar D."/>
            <person name="Devos K.M."/>
        </authorList>
    </citation>
    <scope>NUCLEOTIDE SEQUENCE [LARGE SCALE GENOMIC DNA]</scope>
    <source>
        <strain evidence="3">Yugu1</strain>
    </source>
</reference>
<dbReference type="SUPFAM" id="SSF49879">
    <property type="entry name" value="SMAD/FHA domain"/>
    <property type="match status" value="1"/>
</dbReference>
<dbReference type="Gene3D" id="2.60.200.20">
    <property type="match status" value="1"/>
</dbReference>
<evidence type="ECO:0000313" key="3">
    <source>
        <dbReference type="EMBL" id="RCV37299.1"/>
    </source>
</evidence>
<sequence>MQHDMAEVDGDAPIPAFAVSKGGVVLKHIFLNAPPSSPDRGGAVGGGEEQEEEEDPPVTVGRHPDCHVLVDHPSVSRFHLQLRARRRQRRITVTDLRSVHGTWVSGRRIPPHTPVDLVNGDTLRLGASKREYRLLWLSLREALEMEDAPYMPPLPEDKEEPHAYQEASSQLVAPEQRESADMEAHQETSSRKKIQETSQQIILEDIDFPAKVIPSAPPLPDFAHSFSVEKSHENIEGVTEDMLVDKNPISESFGSLIIQEMPAALTNAGRPALSDKRDTSNQVSKRSKLKSVKSLRIDTGRSKDRSSALNYSSQKGDQNEILVCSQSCGVECAACIALFGISEFERAEEKEEMIAEDKGHMHPPASITMEGDKKEPNTENYGPQDSVDSKLQKRIGLFDSALPLFGISEFEIAEEKEEMIAEDKGHMHPPASITMEGNKKEPNTENYGTQDSIGSKLQKRIGLFDSAFPLHFKDDAFTDKEIPQWSSATVNTESDPVSENLATPELKHDDFVHLNLEESFSNKENMAPNKIVEGPENYQLDSTVCGNLFDNLDTEEIEGNEEICPLDKENITPNLSGSIIMERSHIGLKPIISQELMDSISPLNLAHDNFSENEKSILNTGNQMKSNEPISENLSPLTPADKKLQKSQIECMPISHLEFKDDILLDRENSVLAPGKYDAISPERQENLSSDKENVTPASKVKPTVRRVLGSRMDNSVSAKKTSNKEKCIVLSAKSERIHTIDYDVFYSDKENLTPVSSGGMKARKCLPKNLIVDADQDQEAFCSDKENMTPQSSAARKTRDMSENRARVESAITKKRVADRLPFQTLLSNSPLGPASSLDCNCVVPRTADIAAGDLAIKLEDKLNNLALHKQESGRAGQWMKSWTMVANTDSLLDDESRKSIMLLKGIKGTHLFVPRIVIRELDSMKQREGLFRRSTKATSVLQWIEECMVTESWWIHVQSSSEMLPVAPTPPATPSAQRIDEEIKVGSAGSFNPMAALFSPRGFELADIVSPKPEDRVLDCALLLNKLRSDHNVVVLTNSVALKIKAMAEGMVCEGAREFRESLMNPCSSRFMWAASAPRGPAWSRLDAAALAEDYYNSHHHQHGARKQQQQQRKPAEAAAKGLKLILRHNSLYAQATTDAARMTPLPLVSLASV</sequence>
<feature type="region of interest" description="Disordered" evidence="1">
    <location>
        <begin position="427"/>
        <end position="451"/>
    </location>
</feature>
<feature type="region of interest" description="Disordered" evidence="1">
    <location>
        <begin position="1099"/>
        <end position="1121"/>
    </location>
</feature>
<feature type="region of interest" description="Disordered" evidence="1">
    <location>
        <begin position="35"/>
        <end position="63"/>
    </location>
</feature>
<dbReference type="KEGG" id="sita:101771179"/>
<feature type="domain" description="FHA" evidence="2">
    <location>
        <begin position="58"/>
        <end position="109"/>
    </location>
</feature>
<dbReference type="OrthoDB" id="444265at2759"/>
<evidence type="ECO:0000256" key="1">
    <source>
        <dbReference type="SAM" id="MobiDB-lite"/>
    </source>
</evidence>
<name>A0A368S4F0_SETIT</name>
<dbReference type="STRING" id="4555.A0A368S4F0"/>
<evidence type="ECO:0000259" key="2">
    <source>
        <dbReference type="PROSITE" id="PS50006"/>
    </source>
</evidence>
<dbReference type="EMBL" id="CM003535">
    <property type="protein sequence ID" value="RCV37299.1"/>
    <property type="molecule type" value="Genomic_DNA"/>
</dbReference>
<feature type="compositionally biased region" description="Basic and acidic residues" evidence="1">
    <location>
        <begin position="295"/>
        <end position="306"/>
    </location>
</feature>
<feature type="region of interest" description="Disordered" evidence="1">
    <location>
        <begin position="152"/>
        <end position="196"/>
    </location>
</feature>
<protein>
    <recommendedName>
        <fullName evidence="2">FHA domain-containing protein</fullName>
    </recommendedName>
</protein>
<proteinExistence type="predicted"/>
<feature type="region of interest" description="Disordered" evidence="1">
    <location>
        <begin position="268"/>
        <end position="312"/>
    </location>
</feature>
<feature type="compositionally biased region" description="Low complexity" evidence="1">
    <location>
        <begin position="1109"/>
        <end position="1121"/>
    </location>
</feature>
<feature type="region of interest" description="Disordered" evidence="1">
    <location>
        <begin position="785"/>
        <end position="805"/>
    </location>
</feature>
<feature type="region of interest" description="Disordered" evidence="1">
    <location>
        <begin position="361"/>
        <end position="386"/>
    </location>
</feature>
<dbReference type="PROSITE" id="PS50006">
    <property type="entry name" value="FHA_DOMAIN"/>
    <property type="match status" value="1"/>
</dbReference>
<gene>
    <name evidence="3" type="ORF">SETIT_8G051600v2</name>
</gene>
<dbReference type="Pfam" id="PF00498">
    <property type="entry name" value="FHA"/>
    <property type="match status" value="1"/>
</dbReference>